<dbReference type="EMBL" id="JAAZSQ010000036">
    <property type="protein sequence ID" value="NKX56786.1"/>
    <property type="molecule type" value="Genomic_DNA"/>
</dbReference>
<gene>
    <name evidence="1" type="primary">soxG</name>
    <name evidence="1" type="ORF">HGG74_20145</name>
</gene>
<dbReference type="InterPro" id="IPR027266">
    <property type="entry name" value="TrmE/GcvT-like"/>
</dbReference>
<comment type="caution">
    <text evidence="1">The sequence shown here is derived from an EMBL/GenBank/DDBJ whole genome shotgun (WGS) entry which is preliminary data.</text>
</comment>
<protein>
    <submittedName>
        <fullName evidence="1">Sarcosine oxidase subunit gamma family protein</fullName>
    </submittedName>
</protein>
<evidence type="ECO:0000313" key="2">
    <source>
        <dbReference type="Proteomes" id="UP000544090"/>
    </source>
</evidence>
<proteinExistence type="predicted"/>
<evidence type="ECO:0000313" key="1">
    <source>
        <dbReference type="EMBL" id="NKX56786.1"/>
    </source>
</evidence>
<dbReference type="InterPro" id="IPR006280">
    <property type="entry name" value="SoxG_het"/>
</dbReference>
<keyword evidence="2" id="KW-1185">Reference proteome</keyword>
<dbReference type="Proteomes" id="UP000544090">
    <property type="component" value="Unassembled WGS sequence"/>
</dbReference>
<organism evidence="1 2">
    <name type="scientific">Arthrobacter mobilis</name>
    <dbReference type="NCBI Taxonomy" id="2724944"/>
    <lineage>
        <taxon>Bacteria</taxon>
        <taxon>Bacillati</taxon>
        <taxon>Actinomycetota</taxon>
        <taxon>Actinomycetes</taxon>
        <taxon>Micrococcales</taxon>
        <taxon>Micrococcaceae</taxon>
        <taxon>Arthrobacter</taxon>
    </lineage>
</organism>
<name>A0A7X6K7Y5_9MICC</name>
<dbReference type="Pfam" id="PF04268">
    <property type="entry name" value="SoxG"/>
    <property type="match status" value="1"/>
</dbReference>
<dbReference type="Gene3D" id="3.30.1360.120">
    <property type="entry name" value="Probable tRNA modification gtpase trme, domain 1"/>
    <property type="match status" value="1"/>
</dbReference>
<dbReference type="InterPro" id="IPR007375">
    <property type="entry name" value="SoxG"/>
</dbReference>
<dbReference type="Gene3D" id="3.30.70.1520">
    <property type="entry name" value="Heterotetrameric sarcosine oxidase"/>
    <property type="match status" value="1"/>
</dbReference>
<dbReference type="GO" id="GO:1901053">
    <property type="term" value="P:sarcosine catabolic process"/>
    <property type="evidence" value="ECO:0007669"/>
    <property type="project" value="InterPro"/>
</dbReference>
<dbReference type="GO" id="GO:0008115">
    <property type="term" value="F:sarcosine oxidase activity"/>
    <property type="evidence" value="ECO:0007669"/>
    <property type="project" value="InterPro"/>
</dbReference>
<reference evidence="1 2" key="1">
    <citation type="submission" date="2020-04" db="EMBL/GenBank/DDBJ databases">
        <title>Arthrobacter sp. nov.</title>
        <authorList>
            <person name="Liu S."/>
        </authorList>
    </citation>
    <scope>NUCLEOTIDE SEQUENCE [LARGE SCALE GENOMIC DNA]</scope>
    <source>
        <strain evidence="1 2">E918</strain>
    </source>
</reference>
<dbReference type="AlphaFoldDB" id="A0A7X6K7Y5"/>
<dbReference type="RefSeq" id="WP_168489285.1">
    <property type="nucleotide sequence ID" value="NZ_JAAZSQ010000036.1"/>
</dbReference>
<accession>A0A7X6K7Y5</accession>
<sequence length="214" mass="21956">MAEQLMEQNVNIQGPAALRRSPLAHLAGAIEAGAVAGERGVTLREIPFLTMVGLRAQPGSAAAAALEKAAGVALPTKVGQTTGSAEGTAVLWLGPDEYLLVAPEGTGAGALTEALGDEPGAVVDLSANRTTLELSGPSARLVLEKGCNADLHPRVFGPGTAITTQLGPVPVLLWQTGEGPSGQTYRILPRASFADYAARWLLDAMTEFAAPEVP</sequence>
<dbReference type="NCBIfam" id="TIGR01375">
    <property type="entry name" value="soxG"/>
    <property type="match status" value="1"/>
</dbReference>
<dbReference type="SUPFAM" id="SSF103025">
    <property type="entry name" value="Folate-binding domain"/>
    <property type="match status" value="1"/>
</dbReference>